<dbReference type="Pfam" id="PF08308">
    <property type="entry name" value="PEGA"/>
    <property type="match status" value="3"/>
</dbReference>
<dbReference type="STRING" id="1505907.TEU_03065"/>
<reference evidence="3 4" key="1">
    <citation type="journal article" date="2015" name="Int. J. Syst. Evol. Microbiol.">
        <title>Thermococcus eurythermalis sp. nov., a conditional piezophilic hyperthermophilic archaeon with a wide temperature range isolated from an oil-immersed chimney in the Guaymas Basin.</title>
        <authorList>
            <person name="Zhao W."/>
            <person name="Zeng X."/>
            <person name="Xiao X."/>
        </authorList>
    </citation>
    <scope>NUCLEOTIDE SEQUENCE [LARGE SCALE GENOMIC DNA]</scope>
    <source>
        <strain evidence="3 4">A501</strain>
    </source>
</reference>
<proteinExistence type="predicted"/>
<keyword evidence="4" id="KW-1185">Reference proteome</keyword>
<dbReference type="InterPro" id="IPR013229">
    <property type="entry name" value="PEGA"/>
</dbReference>
<gene>
    <name evidence="3" type="ORF">TEU_03065</name>
</gene>
<feature type="domain" description="PEGA" evidence="2">
    <location>
        <begin position="285"/>
        <end position="353"/>
    </location>
</feature>
<dbReference type="AlphaFoldDB" id="A0A097QSD8"/>
<evidence type="ECO:0000313" key="3">
    <source>
        <dbReference type="EMBL" id="AIU69405.1"/>
    </source>
</evidence>
<evidence type="ECO:0000259" key="2">
    <source>
        <dbReference type="Pfam" id="PF08308"/>
    </source>
</evidence>
<organism evidence="3 4">
    <name type="scientific">Thermococcus eurythermalis</name>
    <dbReference type="NCBI Taxonomy" id="1505907"/>
    <lineage>
        <taxon>Archaea</taxon>
        <taxon>Methanobacteriati</taxon>
        <taxon>Methanobacteriota</taxon>
        <taxon>Thermococci</taxon>
        <taxon>Thermococcales</taxon>
        <taxon>Thermococcaceae</taxon>
        <taxon>Thermococcus</taxon>
    </lineage>
</organism>
<sequence length="545" mass="57465">MVAWRRLLLLSVLFSGLLAPSASSTPVFFEFDGQVRAGNLTSVAPIVLNLSEGDWPVELSVGNVTLVLNVSVGDAPLVVEINESLLRRSLGGFSTATVFLSGREVPSIESEKTPCMAAPDWSEGEGESSARGPSRPVPMETVLFSPCREREYLLLPSGVPVVAEYGGVKKYCLIRISEGGGGWSSQGGCSFAYIENAVSSVPVEITSRPCNATVYINGFHLFGEWFTPMVVHLPLTPELSPYNVSIGARGYPFVSGVVNSTEKRVALYADLSALSRVVLVHSGAGVLEVLTEPANASLKIFAGNNEVFSGRSPIKLVLPEGVYTLSASLPGYGGIVENVTVPANESVSLDLTLSLLPANLRITTVPSGAEVRIGNVTCTSPCSLNLTAGVYNVSASLPRYLPSSVLVGLAPGESQAISLELVQMPVLRILTSPEGATVTVGGEQCFTPCNITLAPGSYSVTVEKSGYEKAVLVVSLNAGDVSVVNVSLRKEPLPTSPSPVDALKTSHEVNKVTETVSRQEGINWKPALVVFSLLALVVVFAKMRG</sequence>
<evidence type="ECO:0000313" key="4">
    <source>
        <dbReference type="Proteomes" id="UP000029980"/>
    </source>
</evidence>
<dbReference type="KEGG" id="teu:TEU_03065"/>
<dbReference type="EMBL" id="CP008887">
    <property type="protein sequence ID" value="AIU69405.1"/>
    <property type="molecule type" value="Genomic_DNA"/>
</dbReference>
<protein>
    <recommendedName>
        <fullName evidence="2">PEGA domain-containing protein</fullName>
    </recommendedName>
</protein>
<dbReference type="PANTHER" id="PTHR36194">
    <property type="entry name" value="S-LAYER-LIKE PROTEIN"/>
    <property type="match status" value="1"/>
</dbReference>
<dbReference type="PANTHER" id="PTHR36194:SF1">
    <property type="entry name" value="S-LAYER-LIKE PROTEIN"/>
    <property type="match status" value="1"/>
</dbReference>
<dbReference type="Proteomes" id="UP000029980">
    <property type="component" value="Chromosome"/>
</dbReference>
<feature type="domain" description="PEGA" evidence="2">
    <location>
        <begin position="425"/>
        <end position="491"/>
    </location>
</feature>
<feature type="region of interest" description="Disordered" evidence="1">
    <location>
        <begin position="112"/>
        <end position="136"/>
    </location>
</feature>
<dbReference type="HOGENOM" id="CLU_471466_0_0_2"/>
<dbReference type="Gene3D" id="2.60.40.1120">
    <property type="entry name" value="Carboxypeptidase-like, regulatory domain"/>
    <property type="match status" value="1"/>
</dbReference>
<feature type="domain" description="PEGA" evidence="2">
    <location>
        <begin position="359"/>
        <end position="423"/>
    </location>
</feature>
<evidence type="ECO:0000256" key="1">
    <source>
        <dbReference type="SAM" id="MobiDB-lite"/>
    </source>
</evidence>
<name>A0A097QSD8_9EURY</name>
<accession>A0A097QSD8</accession>